<proteinExistence type="predicted"/>
<organism evidence="1">
    <name type="scientific">marine sediment metagenome</name>
    <dbReference type="NCBI Taxonomy" id="412755"/>
    <lineage>
        <taxon>unclassified sequences</taxon>
        <taxon>metagenomes</taxon>
        <taxon>ecological metagenomes</taxon>
    </lineage>
</organism>
<dbReference type="AlphaFoldDB" id="A0A0F9NFZ8"/>
<accession>A0A0F9NFZ8</accession>
<sequence>MKLTNREATAMKCLGGKLEIATLDPDPKALEDLTAEYNCKNCNDVKTCHKLYMAIS</sequence>
<gene>
    <name evidence="1" type="ORF">LCGC14_1341430</name>
</gene>
<name>A0A0F9NFZ8_9ZZZZ</name>
<evidence type="ECO:0000313" key="1">
    <source>
        <dbReference type="EMBL" id="KKM80292.1"/>
    </source>
</evidence>
<reference evidence="1" key="1">
    <citation type="journal article" date="2015" name="Nature">
        <title>Complex archaea that bridge the gap between prokaryotes and eukaryotes.</title>
        <authorList>
            <person name="Spang A."/>
            <person name="Saw J.H."/>
            <person name="Jorgensen S.L."/>
            <person name="Zaremba-Niedzwiedzka K."/>
            <person name="Martijn J."/>
            <person name="Lind A.E."/>
            <person name="van Eijk R."/>
            <person name="Schleper C."/>
            <person name="Guy L."/>
            <person name="Ettema T.J."/>
        </authorList>
    </citation>
    <scope>NUCLEOTIDE SEQUENCE</scope>
</reference>
<protein>
    <submittedName>
        <fullName evidence="1">Uncharacterized protein</fullName>
    </submittedName>
</protein>
<comment type="caution">
    <text evidence="1">The sequence shown here is derived from an EMBL/GenBank/DDBJ whole genome shotgun (WGS) entry which is preliminary data.</text>
</comment>
<dbReference type="EMBL" id="LAZR01008208">
    <property type="protein sequence ID" value="KKM80292.1"/>
    <property type="molecule type" value="Genomic_DNA"/>
</dbReference>